<evidence type="ECO:0000256" key="4">
    <source>
        <dbReference type="ARBA" id="ARBA00022692"/>
    </source>
</evidence>
<evidence type="ECO:0000259" key="12">
    <source>
        <dbReference type="PROSITE" id="PS50885"/>
    </source>
</evidence>
<evidence type="ECO:0000256" key="10">
    <source>
        <dbReference type="SAM" id="Phobius"/>
    </source>
</evidence>
<dbReference type="GO" id="GO:0004888">
    <property type="term" value="F:transmembrane signaling receptor activity"/>
    <property type="evidence" value="ECO:0007669"/>
    <property type="project" value="InterPro"/>
</dbReference>
<keyword evidence="5 10" id="KW-1133">Transmembrane helix</keyword>
<dbReference type="InterPro" id="IPR029151">
    <property type="entry name" value="Sensor-like_sf"/>
</dbReference>
<evidence type="ECO:0000256" key="1">
    <source>
        <dbReference type="ARBA" id="ARBA00004651"/>
    </source>
</evidence>
<dbReference type="SUPFAM" id="SSF58104">
    <property type="entry name" value="Methyl-accepting chemotaxis protein (MCP) signaling domain"/>
    <property type="match status" value="1"/>
</dbReference>
<dbReference type="CDD" id="cd12912">
    <property type="entry name" value="PDC2_MCP_like"/>
    <property type="match status" value="1"/>
</dbReference>
<evidence type="ECO:0000256" key="8">
    <source>
        <dbReference type="ARBA" id="ARBA00029447"/>
    </source>
</evidence>
<dbReference type="Pfam" id="PF02743">
    <property type="entry name" value="dCache_1"/>
    <property type="match status" value="1"/>
</dbReference>
<evidence type="ECO:0000313" key="13">
    <source>
        <dbReference type="EMBL" id="BAR47124.1"/>
    </source>
</evidence>
<keyword evidence="6 10" id="KW-0472">Membrane</keyword>
<reference evidence="14" key="2">
    <citation type="submission" date="2015-01" db="EMBL/GenBank/DDBJ databases">
        <title>Complete genome sequence of Methylobacterium aquaticum strain 22A.</title>
        <authorList>
            <person name="Tani A."/>
            <person name="Ogura Y."/>
            <person name="Hayashi T."/>
        </authorList>
    </citation>
    <scope>NUCLEOTIDE SEQUENCE [LARGE SCALE GENOMIC DNA]</scope>
    <source>
        <strain evidence="14">MA-22A</strain>
    </source>
</reference>
<reference evidence="13 14" key="1">
    <citation type="journal article" date="2015" name="Genome Announc.">
        <title>Complete Genome Sequence of Methylobacterium aquaticum Strain 22A, Isolated from Racomitrium japonicum Moss.</title>
        <authorList>
            <person name="Tani A."/>
            <person name="Ogura Y."/>
            <person name="Hayashi T."/>
            <person name="Kimbara K."/>
        </authorList>
    </citation>
    <scope>NUCLEOTIDE SEQUENCE [LARGE SCALE GENOMIC DNA]</scope>
    <source>
        <strain evidence="13 14">MA-22A</strain>
    </source>
</reference>
<dbReference type="SMART" id="SM00283">
    <property type="entry name" value="MA"/>
    <property type="match status" value="1"/>
</dbReference>
<dbReference type="KEGG" id="maqu:Maq22A_c28090"/>
<dbReference type="PROSITE" id="PS50885">
    <property type="entry name" value="HAMP"/>
    <property type="match status" value="1"/>
</dbReference>
<proteinExistence type="inferred from homology"/>
<evidence type="ECO:0000256" key="3">
    <source>
        <dbReference type="ARBA" id="ARBA00022500"/>
    </source>
</evidence>
<dbReference type="Proteomes" id="UP000061432">
    <property type="component" value="Chromosome"/>
</dbReference>
<dbReference type="STRING" id="270351.Maq22A_c28090"/>
<dbReference type="InterPro" id="IPR004090">
    <property type="entry name" value="Chemotax_Me-accpt_rcpt"/>
</dbReference>
<dbReference type="CDD" id="cd12913">
    <property type="entry name" value="PDC1_MCP_like"/>
    <property type="match status" value="1"/>
</dbReference>
<sequence length="692" mass="71292">MTIFRNEFLCSDLSLEGEFAGTEKMAFNVTDSIRPAAPAGRRYIGVSGRATAMILATVCAAFAVGSTYIYVTQADALQRDVTANMAKLGSTASRSVGNWLRGKIDLTQMLAQQAALHGIDAASDRALDLPISRDSFLISYVSRTDGFFSQMPKEDLPPGYDPRKRPWYQAAVAANGPILTEPYGAAARSGSLTITSAAPMRDANGALLGVAGSDFDLGALARMINAVDTGGTGYAYLVSRAGKILIHPRAELNGKPLSDLITGPLPAIGQETAETREGERPTLTAFARVPDLPASLDWYVALSVDRAHAFAPVTRLATALAATTILVLLVLAVVVSRLMSVTVARPLNRLVAVLQRMAGGDVEARIDVAARRDEIGAVGRAVEAIKEMVARTAREQAEVTRVAEAAAEAERRRTMLALADGFERAVGGIVGMVSSSATELQATAQVMTATASQTAAQSTSVAAAAEQASANVGTVAVASEELGTSVQEIARQVAGSAALAQGAVAEAGRTSHLVGELSAAVSQIGDVVELISTIAGQTNLLALNATIEAARAGEAGRGFAVVAAEVKALANQTAKATGEIAGHIQRIQGSTGQAVTAIDVIEGRIREIDGVASSIAAAVEQQGAATREIVRNVHEAATGAGEVTTTIAGVAGAAEETGAAASQVLSASSELSRQSEHLSAEVARFLATVRAA</sequence>
<evidence type="ECO:0000256" key="9">
    <source>
        <dbReference type="PROSITE-ProRule" id="PRU00284"/>
    </source>
</evidence>
<dbReference type="PANTHER" id="PTHR32089:SF112">
    <property type="entry name" value="LYSOZYME-LIKE PROTEIN-RELATED"/>
    <property type="match status" value="1"/>
</dbReference>
<dbReference type="AlphaFoldDB" id="A0A1Y0ZII9"/>
<gene>
    <name evidence="13" type="primary">tar</name>
    <name evidence="13" type="ORF">Maq22A_c28090</name>
</gene>
<dbReference type="Gene3D" id="1.10.8.500">
    <property type="entry name" value="HAMP domain in histidine kinase"/>
    <property type="match status" value="1"/>
</dbReference>
<keyword evidence="7 9" id="KW-0807">Transducer</keyword>
<name>A0A1Y0ZII9_9HYPH</name>
<dbReference type="InterPro" id="IPR004089">
    <property type="entry name" value="MCPsignal_dom"/>
</dbReference>
<dbReference type="InterPro" id="IPR003660">
    <property type="entry name" value="HAMP_dom"/>
</dbReference>
<accession>A0A1Y0ZII9</accession>
<dbReference type="Gene3D" id="1.10.287.950">
    <property type="entry name" value="Methyl-accepting chemotaxis protein"/>
    <property type="match status" value="1"/>
</dbReference>
<protein>
    <submittedName>
        <fullName evidence="13">Methyl-accepting chemotaxis protein</fullName>
    </submittedName>
</protein>
<dbReference type="SUPFAM" id="SSF103190">
    <property type="entry name" value="Sensory domain-like"/>
    <property type="match status" value="1"/>
</dbReference>
<feature type="transmembrane region" description="Helical" evidence="10">
    <location>
        <begin position="316"/>
        <end position="339"/>
    </location>
</feature>
<dbReference type="CDD" id="cd06225">
    <property type="entry name" value="HAMP"/>
    <property type="match status" value="1"/>
</dbReference>
<dbReference type="Pfam" id="PF00672">
    <property type="entry name" value="HAMP"/>
    <property type="match status" value="1"/>
</dbReference>
<keyword evidence="4 10" id="KW-0812">Transmembrane</keyword>
<evidence type="ECO:0000256" key="2">
    <source>
        <dbReference type="ARBA" id="ARBA00022475"/>
    </source>
</evidence>
<dbReference type="Pfam" id="PF00015">
    <property type="entry name" value="MCPsignal"/>
    <property type="match status" value="1"/>
</dbReference>
<feature type="transmembrane region" description="Helical" evidence="10">
    <location>
        <begin position="50"/>
        <end position="71"/>
    </location>
</feature>
<evidence type="ECO:0000259" key="11">
    <source>
        <dbReference type="PROSITE" id="PS50111"/>
    </source>
</evidence>
<comment type="subcellular location">
    <subcellularLocation>
        <location evidence="1">Cell membrane</location>
        <topology evidence="1">Multi-pass membrane protein</topology>
    </subcellularLocation>
</comment>
<dbReference type="PRINTS" id="PR00260">
    <property type="entry name" value="CHEMTRNSDUCR"/>
</dbReference>
<dbReference type="GO" id="GO:0006935">
    <property type="term" value="P:chemotaxis"/>
    <property type="evidence" value="ECO:0007669"/>
    <property type="project" value="UniProtKB-KW"/>
</dbReference>
<dbReference type="SMART" id="SM00304">
    <property type="entry name" value="HAMP"/>
    <property type="match status" value="1"/>
</dbReference>
<evidence type="ECO:0000313" key="14">
    <source>
        <dbReference type="Proteomes" id="UP000061432"/>
    </source>
</evidence>
<keyword evidence="2" id="KW-1003">Cell membrane</keyword>
<comment type="similarity">
    <text evidence="8">Belongs to the methyl-accepting chemotaxis (MCP) protein family.</text>
</comment>
<keyword evidence="3" id="KW-0145">Chemotaxis</keyword>
<feature type="domain" description="HAMP" evidence="12">
    <location>
        <begin position="341"/>
        <end position="394"/>
    </location>
</feature>
<dbReference type="Gene3D" id="3.30.450.20">
    <property type="entry name" value="PAS domain"/>
    <property type="match status" value="2"/>
</dbReference>
<dbReference type="PROSITE" id="PS50111">
    <property type="entry name" value="CHEMOTAXIS_TRANSDUC_2"/>
    <property type="match status" value="1"/>
</dbReference>
<evidence type="ECO:0000256" key="6">
    <source>
        <dbReference type="ARBA" id="ARBA00023136"/>
    </source>
</evidence>
<dbReference type="EMBL" id="AP014704">
    <property type="protein sequence ID" value="BAR47124.1"/>
    <property type="molecule type" value="Genomic_DNA"/>
</dbReference>
<dbReference type="GO" id="GO:0007165">
    <property type="term" value="P:signal transduction"/>
    <property type="evidence" value="ECO:0007669"/>
    <property type="project" value="UniProtKB-KW"/>
</dbReference>
<dbReference type="PANTHER" id="PTHR32089">
    <property type="entry name" value="METHYL-ACCEPTING CHEMOTAXIS PROTEIN MCPB"/>
    <property type="match status" value="1"/>
</dbReference>
<dbReference type="InterPro" id="IPR033479">
    <property type="entry name" value="dCache_1"/>
</dbReference>
<evidence type="ECO:0000256" key="5">
    <source>
        <dbReference type="ARBA" id="ARBA00022989"/>
    </source>
</evidence>
<evidence type="ECO:0000256" key="7">
    <source>
        <dbReference type="ARBA" id="ARBA00023224"/>
    </source>
</evidence>
<organism evidence="13 14">
    <name type="scientific">Methylobacterium aquaticum</name>
    <dbReference type="NCBI Taxonomy" id="270351"/>
    <lineage>
        <taxon>Bacteria</taxon>
        <taxon>Pseudomonadati</taxon>
        <taxon>Pseudomonadota</taxon>
        <taxon>Alphaproteobacteria</taxon>
        <taxon>Hyphomicrobiales</taxon>
        <taxon>Methylobacteriaceae</taxon>
        <taxon>Methylobacterium</taxon>
    </lineage>
</organism>
<dbReference type="GO" id="GO:0005886">
    <property type="term" value="C:plasma membrane"/>
    <property type="evidence" value="ECO:0007669"/>
    <property type="project" value="UniProtKB-SubCell"/>
</dbReference>
<feature type="domain" description="Methyl-accepting transducer" evidence="11">
    <location>
        <begin position="436"/>
        <end position="672"/>
    </location>
</feature>